<accession>N9JK43</accession>
<reference evidence="1 2" key="1">
    <citation type="submission" date="2013-02" db="EMBL/GenBank/DDBJ databases">
        <title>The Genome Sequence of Acinetobacter baumannii NIPH 80.</title>
        <authorList>
            <consortium name="The Broad Institute Genome Sequencing Platform"/>
            <consortium name="The Broad Institute Genome Sequencing Center for Infectious Disease"/>
            <person name="Cerqueira G."/>
            <person name="Feldgarden M."/>
            <person name="Courvalin P."/>
            <person name="Perichon B."/>
            <person name="Grillot-Courvalin C."/>
            <person name="Clermont D."/>
            <person name="Rocha E."/>
            <person name="Yoon E.-J."/>
            <person name="Nemec A."/>
            <person name="Walker B."/>
            <person name="Young S.K."/>
            <person name="Zeng Q."/>
            <person name="Gargeya S."/>
            <person name="Fitzgerald M."/>
            <person name="Haas B."/>
            <person name="Abouelleil A."/>
            <person name="Alvarado L."/>
            <person name="Arachchi H.M."/>
            <person name="Berlin A.M."/>
            <person name="Chapman S.B."/>
            <person name="Dewar J."/>
            <person name="Goldberg J."/>
            <person name="Griggs A."/>
            <person name="Gujja S."/>
            <person name="Hansen M."/>
            <person name="Howarth C."/>
            <person name="Imamovic A."/>
            <person name="Larimer J."/>
            <person name="McCowan C."/>
            <person name="Murphy C."/>
            <person name="Neiman D."/>
            <person name="Pearson M."/>
            <person name="Priest M."/>
            <person name="Roberts A."/>
            <person name="Saif S."/>
            <person name="Shea T."/>
            <person name="Sisk P."/>
            <person name="Sykes S."/>
            <person name="Wortman J."/>
            <person name="Nusbaum C."/>
            <person name="Birren B."/>
        </authorList>
    </citation>
    <scope>NUCLEOTIDE SEQUENCE [LARGE SCALE GENOMIC DNA]</scope>
    <source>
        <strain evidence="1 2">NIPH 80</strain>
    </source>
</reference>
<dbReference type="EMBL" id="APRE01000041">
    <property type="protein sequence ID" value="ENW72117.1"/>
    <property type="molecule type" value="Genomic_DNA"/>
</dbReference>
<evidence type="ECO:0000313" key="2">
    <source>
        <dbReference type="Proteomes" id="UP000013021"/>
    </source>
</evidence>
<organism evidence="1 2">
    <name type="scientific">Acinetobacter baumannii NIPH 80</name>
    <dbReference type="NCBI Taxonomy" id="1217629"/>
    <lineage>
        <taxon>Bacteria</taxon>
        <taxon>Pseudomonadati</taxon>
        <taxon>Pseudomonadota</taxon>
        <taxon>Gammaproteobacteria</taxon>
        <taxon>Moraxellales</taxon>
        <taxon>Moraxellaceae</taxon>
        <taxon>Acinetobacter</taxon>
        <taxon>Acinetobacter calcoaceticus/baumannii complex</taxon>
    </lineage>
</organism>
<name>N9JK43_ACIBA</name>
<proteinExistence type="predicted"/>
<gene>
    <name evidence="1" type="ORF">F913_02293</name>
</gene>
<dbReference type="Proteomes" id="UP000013021">
    <property type="component" value="Unassembled WGS sequence"/>
</dbReference>
<dbReference type="HOGENOM" id="CLU_3354003_0_0_6"/>
<comment type="caution">
    <text evidence="1">The sequence shown here is derived from an EMBL/GenBank/DDBJ whole genome shotgun (WGS) entry which is preliminary data.</text>
</comment>
<sequence length="36" mass="4006">MSNAVEKNNWIESQGLVSASVDVITQLIQKRKVSCE</sequence>
<protein>
    <submittedName>
        <fullName evidence="1">Uncharacterized protein</fullName>
    </submittedName>
</protein>
<evidence type="ECO:0000313" key="1">
    <source>
        <dbReference type="EMBL" id="ENW72117.1"/>
    </source>
</evidence>
<dbReference type="AlphaFoldDB" id="N9JK43"/>